<dbReference type="PANTHER" id="PTHR45824:SF29">
    <property type="entry name" value="GH16843P"/>
    <property type="match status" value="1"/>
</dbReference>
<feature type="region of interest" description="Disordered" evidence="1">
    <location>
        <begin position="345"/>
        <end position="486"/>
    </location>
</feature>
<evidence type="ECO:0000256" key="2">
    <source>
        <dbReference type="SAM" id="SignalP"/>
    </source>
</evidence>
<dbReference type="SUPFAM" id="SSF46938">
    <property type="entry name" value="CRAL/TRIO N-terminal domain"/>
    <property type="match status" value="1"/>
</dbReference>
<keyword evidence="5" id="KW-1185">Reference proteome</keyword>
<evidence type="ECO:0000313" key="4">
    <source>
        <dbReference type="EMBL" id="CAH0365911.1"/>
    </source>
</evidence>
<dbReference type="EMBL" id="CAKKNE010000001">
    <property type="protein sequence ID" value="CAH0365911.1"/>
    <property type="molecule type" value="Genomic_DNA"/>
</dbReference>
<dbReference type="InterPro" id="IPR036273">
    <property type="entry name" value="CRAL/TRIO_N_dom_sf"/>
</dbReference>
<accession>A0A8J2SE89</accession>
<dbReference type="SUPFAM" id="SSF52087">
    <property type="entry name" value="CRAL/TRIO domain"/>
    <property type="match status" value="1"/>
</dbReference>
<dbReference type="Pfam" id="PF00650">
    <property type="entry name" value="CRAL_TRIO"/>
    <property type="match status" value="1"/>
</dbReference>
<evidence type="ECO:0000259" key="3">
    <source>
        <dbReference type="PROSITE" id="PS50191"/>
    </source>
</evidence>
<dbReference type="GO" id="GO:0008526">
    <property type="term" value="F:phosphatidylinositol transfer activity"/>
    <property type="evidence" value="ECO:0007669"/>
    <property type="project" value="TreeGrafter"/>
</dbReference>
<feature type="compositionally biased region" description="Pro residues" evidence="1">
    <location>
        <begin position="402"/>
        <end position="436"/>
    </location>
</feature>
<dbReference type="SMART" id="SM00516">
    <property type="entry name" value="SEC14"/>
    <property type="match status" value="1"/>
</dbReference>
<evidence type="ECO:0000256" key="1">
    <source>
        <dbReference type="SAM" id="MobiDB-lite"/>
    </source>
</evidence>
<feature type="compositionally biased region" description="Pro residues" evidence="1">
    <location>
        <begin position="456"/>
        <end position="472"/>
    </location>
</feature>
<feature type="chain" id="PRO_5035144367" description="CRAL-TRIO domain-containing protein" evidence="2">
    <location>
        <begin position="27"/>
        <end position="486"/>
    </location>
</feature>
<dbReference type="OrthoDB" id="43460at2759"/>
<feature type="signal peptide" evidence="2">
    <location>
        <begin position="1"/>
        <end position="26"/>
    </location>
</feature>
<dbReference type="CDD" id="cd00170">
    <property type="entry name" value="SEC14"/>
    <property type="match status" value="1"/>
</dbReference>
<evidence type="ECO:0000313" key="5">
    <source>
        <dbReference type="Proteomes" id="UP000789595"/>
    </source>
</evidence>
<organism evidence="4 5">
    <name type="scientific">Pelagomonas calceolata</name>
    <dbReference type="NCBI Taxonomy" id="35677"/>
    <lineage>
        <taxon>Eukaryota</taxon>
        <taxon>Sar</taxon>
        <taxon>Stramenopiles</taxon>
        <taxon>Ochrophyta</taxon>
        <taxon>Pelagophyceae</taxon>
        <taxon>Pelagomonadales</taxon>
        <taxon>Pelagomonadaceae</taxon>
        <taxon>Pelagomonas</taxon>
    </lineage>
</organism>
<protein>
    <recommendedName>
        <fullName evidence="3">CRAL-TRIO domain-containing protein</fullName>
    </recommendedName>
</protein>
<feature type="region of interest" description="Disordered" evidence="1">
    <location>
        <begin position="24"/>
        <end position="118"/>
    </location>
</feature>
<dbReference type="Proteomes" id="UP000789595">
    <property type="component" value="Unassembled WGS sequence"/>
</dbReference>
<dbReference type="InterPro" id="IPR052578">
    <property type="entry name" value="PI_Transfer_CRAL-TRIO"/>
</dbReference>
<reference evidence="4" key="1">
    <citation type="submission" date="2021-11" db="EMBL/GenBank/DDBJ databases">
        <authorList>
            <consortium name="Genoscope - CEA"/>
            <person name="William W."/>
        </authorList>
    </citation>
    <scope>NUCLEOTIDE SEQUENCE</scope>
</reference>
<feature type="compositionally biased region" description="Basic and acidic residues" evidence="1">
    <location>
        <begin position="89"/>
        <end position="113"/>
    </location>
</feature>
<proteinExistence type="predicted"/>
<feature type="compositionally biased region" description="Low complexity" evidence="1">
    <location>
        <begin position="345"/>
        <end position="356"/>
    </location>
</feature>
<feature type="compositionally biased region" description="Pro residues" evidence="1">
    <location>
        <begin position="373"/>
        <end position="386"/>
    </location>
</feature>
<gene>
    <name evidence="4" type="ORF">PECAL_1P23740</name>
</gene>
<dbReference type="InterPro" id="IPR036865">
    <property type="entry name" value="CRAL-TRIO_dom_sf"/>
</dbReference>
<dbReference type="AlphaFoldDB" id="A0A8J2SE89"/>
<comment type="caution">
    <text evidence="4">The sequence shown here is derived from an EMBL/GenBank/DDBJ whole genome shotgun (WGS) entry which is preliminary data.</text>
</comment>
<name>A0A8J2SE89_9STRA</name>
<feature type="compositionally biased region" description="Low complexity" evidence="1">
    <location>
        <begin position="24"/>
        <end position="73"/>
    </location>
</feature>
<sequence length="486" mass="52303">MQQSTRRRPARRSALVIALCVTSAAASSWGSATGGNPQQPPQGGWPQQQQNQQQTPYQTTPWGQQQDQQWYQPGYPPDNRGQQQQDWPGKAEWEEEQRKAREEQEKQQNRERSMWTLKQRFPGESQKTLERFLTARKDDADAASEMLGASLRWRRAYGFPVEPTQIAHQLAQGTIFSRGKDYEGRPVIYHIGPGVPPGATPQQIALAVRAAVYWMDEATARSPDGKVTVVIVRDPSAPRGGRLAYPRELAKILELNFPEALAKACVVPADGLFRGLWGVASRFVDEKTRQKINLLADQRELLRFVPYQELLQSLGGGNAYRFALGDVKGIPKEWADYHAQLQSQQFQQPSWGAQPQRALPPSSGWQPGQQAPPARPGAPPPGPPGARPGYGGPPAGQYGAPGAPPPAGPPGGPPPPPGQYGAPPGAPPPGGPPGAPPQQYSGAMPGYGGGAAGTPPAGPPGPAPTADAPPPQDLSEKLRNFEGGSW</sequence>
<dbReference type="PANTHER" id="PTHR45824">
    <property type="entry name" value="GH16843P"/>
    <property type="match status" value="1"/>
</dbReference>
<keyword evidence="2" id="KW-0732">Signal</keyword>
<dbReference type="PROSITE" id="PS50191">
    <property type="entry name" value="CRAL_TRIO"/>
    <property type="match status" value="1"/>
</dbReference>
<feature type="domain" description="CRAL-TRIO" evidence="3">
    <location>
        <begin position="163"/>
        <end position="322"/>
    </location>
</feature>
<dbReference type="Gene3D" id="3.40.525.10">
    <property type="entry name" value="CRAL-TRIO lipid binding domain"/>
    <property type="match status" value="1"/>
</dbReference>
<dbReference type="InterPro" id="IPR001251">
    <property type="entry name" value="CRAL-TRIO_dom"/>
</dbReference>